<protein>
    <submittedName>
        <fullName evidence="2">Uncharacterized protein</fullName>
    </submittedName>
</protein>
<name>A0A024TZ30_9STRA</name>
<organism evidence="2">
    <name type="scientific">Aphanomyces invadans</name>
    <dbReference type="NCBI Taxonomy" id="157072"/>
    <lineage>
        <taxon>Eukaryota</taxon>
        <taxon>Sar</taxon>
        <taxon>Stramenopiles</taxon>
        <taxon>Oomycota</taxon>
        <taxon>Saprolegniomycetes</taxon>
        <taxon>Saprolegniales</taxon>
        <taxon>Verrucalvaceae</taxon>
        <taxon>Aphanomyces</taxon>
    </lineage>
</organism>
<reference evidence="2" key="1">
    <citation type="submission" date="2013-12" db="EMBL/GenBank/DDBJ databases">
        <title>The Genome Sequence of Aphanomyces invadans NJM9701.</title>
        <authorList>
            <consortium name="The Broad Institute Genomics Platform"/>
            <person name="Russ C."/>
            <person name="Tyler B."/>
            <person name="van West P."/>
            <person name="Dieguez-Uribeondo J."/>
            <person name="Young S.K."/>
            <person name="Zeng Q."/>
            <person name="Gargeya S."/>
            <person name="Fitzgerald M."/>
            <person name="Abouelleil A."/>
            <person name="Alvarado L."/>
            <person name="Chapman S.B."/>
            <person name="Gainer-Dewar J."/>
            <person name="Goldberg J."/>
            <person name="Griggs A."/>
            <person name="Gujja S."/>
            <person name="Hansen M."/>
            <person name="Howarth C."/>
            <person name="Imamovic A."/>
            <person name="Ireland A."/>
            <person name="Larimer J."/>
            <person name="McCowan C."/>
            <person name="Murphy C."/>
            <person name="Pearson M."/>
            <person name="Poon T.W."/>
            <person name="Priest M."/>
            <person name="Roberts A."/>
            <person name="Saif S."/>
            <person name="Shea T."/>
            <person name="Sykes S."/>
            <person name="Wortman J."/>
            <person name="Nusbaum C."/>
            <person name="Birren B."/>
        </authorList>
    </citation>
    <scope>NUCLEOTIDE SEQUENCE [LARGE SCALE GENOMIC DNA]</scope>
    <source>
        <strain evidence="2">NJM9701</strain>
    </source>
</reference>
<sequence>MAGGPGFRGSASRTVQMMELSSRQAPTPRHRVKDARHGETERETTVLPEIPIDVDTNATMNPEDDGAALKQAAVCRRGVPAKPPKFQSKLKQKISESKLLQIVDVDASNQQDDDELVCESTMISVDVKEDQGFDRRGVLHTIRSMHKQQQHASKAAT</sequence>
<dbReference type="VEuPathDB" id="FungiDB:H310_08013"/>
<feature type="compositionally biased region" description="Polar residues" evidence="1">
    <location>
        <begin position="11"/>
        <end position="25"/>
    </location>
</feature>
<evidence type="ECO:0000313" key="2">
    <source>
        <dbReference type="EMBL" id="ETV99273.1"/>
    </source>
</evidence>
<gene>
    <name evidence="2" type="ORF">H310_08013</name>
</gene>
<dbReference type="eggNOG" id="ENOG502SE03">
    <property type="taxonomic scope" value="Eukaryota"/>
</dbReference>
<dbReference type="EMBL" id="KI913967">
    <property type="protein sequence ID" value="ETV99273.1"/>
    <property type="molecule type" value="Genomic_DNA"/>
</dbReference>
<accession>A0A024TZ30</accession>
<dbReference type="AlphaFoldDB" id="A0A024TZ30"/>
<dbReference type="RefSeq" id="XP_008871829.1">
    <property type="nucleotide sequence ID" value="XM_008873607.1"/>
</dbReference>
<feature type="region of interest" description="Disordered" evidence="1">
    <location>
        <begin position="1"/>
        <end position="47"/>
    </location>
</feature>
<dbReference type="GeneID" id="20085063"/>
<feature type="compositionally biased region" description="Basic and acidic residues" evidence="1">
    <location>
        <begin position="35"/>
        <end position="44"/>
    </location>
</feature>
<dbReference type="OrthoDB" id="75751at2759"/>
<evidence type="ECO:0000256" key="1">
    <source>
        <dbReference type="SAM" id="MobiDB-lite"/>
    </source>
</evidence>
<proteinExistence type="predicted"/>